<feature type="transmembrane region" description="Helical" evidence="2">
    <location>
        <begin position="54"/>
        <end position="75"/>
    </location>
</feature>
<proteinExistence type="predicted"/>
<evidence type="ECO:0000313" key="3">
    <source>
        <dbReference type="EMBL" id="TGY94310.1"/>
    </source>
</evidence>
<keyword evidence="4" id="KW-1185">Reference proteome</keyword>
<keyword evidence="2" id="KW-0472">Membrane</keyword>
<evidence type="ECO:0000256" key="2">
    <source>
        <dbReference type="SAM" id="Phobius"/>
    </source>
</evidence>
<dbReference type="AlphaFoldDB" id="A0A4S2HE26"/>
<keyword evidence="2" id="KW-0812">Transmembrane</keyword>
<evidence type="ECO:0000256" key="1">
    <source>
        <dbReference type="SAM" id="MobiDB-lite"/>
    </source>
</evidence>
<feature type="region of interest" description="Disordered" evidence="1">
    <location>
        <begin position="1"/>
        <end position="22"/>
    </location>
</feature>
<sequence length="109" mass="11830">MKRDSCQAMQANTEENSGFPQSDRRNLRFMVNNQARFWLIVCILETMRQVSDPFLNALSVSSLAVCAAILAFWGIDTLTGSSDFAALAGAVAGGGLLGRLKRRASYPQG</sequence>
<feature type="compositionally biased region" description="Polar residues" evidence="1">
    <location>
        <begin position="7"/>
        <end position="20"/>
    </location>
</feature>
<reference evidence="3 4" key="1">
    <citation type="journal article" date="2013" name="Int. J. Syst. Evol. Microbiol.">
        <title>Marinicauda pacifica gen. nov., sp. nov., a prosthecate alphaproteobacterium of the family Hyphomonadaceae isolated from deep seawater.</title>
        <authorList>
            <person name="Zhang X.Y."/>
            <person name="Li G.W."/>
            <person name="Wang C.S."/>
            <person name="Zhang Y.J."/>
            <person name="Xu X.W."/>
            <person name="Li H."/>
            <person name="Liu A."/>
            <person name="Liu C."/>
            <person name="Xie B.B."/>
            <person name="Qin Q.L."/>
            <person name="Xu Z."/>
            <person name="Chen X.L."/>
            <person name="Zhou B.C."/>
            <person name="Zhang Y.Z."/>
        </authorList>
    </citation>
    <scope>NUCLEOTIDE SEQUENCE [LARGE SCALE GENOMIC DNA]</scope>
    <source>
        <strain evidence="3 4">P-1 km-3</strain>
    </source>
</reference>
<gene>
    <name evidence="3" type="ORF">E5162_03285</name>
</gene>
<comment type="caution">
    <text evidence="3">The sequence shown here is derived from an EMBL/GenBank/DDBJ whole genome shotgun (WGS) entry which is preliminary data.</text>
</comment>
<dbReference type="Proteomes" id="UP000305451">
    <property type="component" value="Unassembled WGS sequence"/>
</dbReference>
<name>A0A4S2HE26_9PROT</name>
<protein>
    <submittedName>
        <fullName evidence="3">Uncharacterized protein</fullName>
    </submittedName>
</protein>
<organism evidence="3 4">
    <name type="scientific">Marinicauda pacifica</name>
    <dbReference type="NCBI Taxonomy" id="1133559"/>
    <lineage>
        <taxon>Bacteria</taxon>
        <taxon>Pseudomonadati</taxon>
        <taxon>Pseudomonadota</taxon>
        <taxon>Alphaproteobacteria</taxon>
        <taxon>Maricaulales</taxon>
        <taxon>Maricaulaceae</taxon>
        <taxon>Marinicauda</taxon>
    </lineage>
</organism>
<accession>A0A4S2HE26</accession>
<dbReference type="RefSeq" id="WP_135943506.1">
    <property type="nucleotide sequence ID" value="NZ_BMEI01000001.1"/>
</dbReference>
<dbReference type="EMBL" id="SRXV01000001">
    <property type="protein sequence ID" value="TGY94310.1"/>
    <property type="molecule type" value="Genomic_DNA"/>
</dbReference>
<keyword evidence="2" id="KW-1133">Transmembrane helix</keyword>
<evidence type="ECO:0000313" key="4">
    <source>
        <dbReference type="Proteomes" id="UP000305451"/>
    </source>
</evidence>